<dbReference type="PROSITE" id="PS51257">
    <property type="entry name" value="PROKAR_LIPOPROTEIN"/>
    <property type="match status" value="1"/>
</dbReference>
<name>A0ABS2PND8_9STRE</name>
<keyword evidence="3" id="KW-1185">Reference proteome</keyword>
<evidence type="ECO:0000313" key="2">
    <source>
        <dbReference type="EMBL" id="MBM7636949.1"/>
    </source>
</evidence>
<organism evidence="2 3">
    <name type="scientific">Streptococcus saliviloxodontae</name>
    <dbReference type="NCBI Taxonomy" id="1349416"/>
    <lineage>
        <taxon>Bacteria</taxon>
        <taxon>Bacillati</taxon>
        <taxon>Bacillota</taxon>
        <taxon>Bacilli</taxon>
        <taxon>Lactobacillales</taxon>
        <taxon>Streptococcaceae</taxon>
        <taxon>Streptococcus</taxon>
    </lineage>
</organism>
<feature type="chain" id="PRO_5045048456" description="Bacteriocin" evidence="1">
    <location>
        <begin position="27"/>
        <end position="81"/>
    </location>
</feature>
<feature type="signal peptide" evidence="1">
    <location>
        <begin position="1"/>
        <end position="26"/>
    </location>
</feature>
<comment type="caution">
    <text evidence="2">The sequence shown here is derived from an EMBL/GenBank/DDBJ whole genome shotgun (WGS) entry which is preliminary data.</text>
</comment>
<keyword evidence="1" id="KW-0732">Signal</keyword>
<reference evidence="2 3" key="1">
    <citation type="submission" date="2021-01" db="EMBL/GenBank/DDBJ databases">
        <title>Genomic Encyclopedia of Type Strains, Phase IV (KMG-IV): sequencing the most valuable type-strain genomes for metagenomic binning, comparative biology and taxonomic classification.</title>
        <authorList>
            <person name="Goeker M."/>
        </authorList>
    </citation>
    <scope>NUCLEOTIDE SEQUENCE [LARGE SCALE GENOMIC DNA]</scope>
    <source>
        <strain evidence="2 3">DSM 27513</strain>
    </source>
</reference>
<sequence>MKKSILKIFIATSFLGAMFAGCRVHAATSIGGWANCVNKNGRAVCTPDYNAIRRQTGRVIVNGWVNYGPWQPRPKFGVIIP</sequence>
<evidence type="ECO:0008006" key="4">
    <source>
        <dbReference type="Google" id="ProtNLM"/>
    </source>
</evidence>
<gene>
    <name evidence="2" type="ORF">JOC31_001778</name>
</gene>
<proteinExistence type="predicted"/>
<protein>
    <recommendedName>
        <fullName evidence="4">Bacteriocin</fullName>
    </recommendedName>
</protein>
<dbReference type="RefSeq" id="WP_205017822.1">
    <property type="nucleotide sequence ID" value="NZ_JAFBEI010000045.1"/>
</dbReference>
<dbReference type="Proteomes" id="UP000809081">
    <property type="component" value="Unassembled WGS sequence"/>
</dbReference>
<dbReference type="EMBL" id="JAFBEI010000045">
    <property type="protein sequence ID" value="MBM7636949.1"/>
    <property type="molecule type" value="Genomic_DNA"/>
</dbReference>
<evidence type="ECO:0000313" key="3">
    <source>
        <dbReference type="Proteomes" id="UP000809081"/>
    </source>
</evidence>
<evidence type="ECO:0000256" key="1">
    <source>
        <dbReference type="SAM" id="SignalP"/>
    </source>
</evidence>
<accession>A0ABS2PND8</accession>